<feature type="region of interest" description="Disordered" evidence="4">
    <location>
        <begin position="2776"/>
        <end position="2799"/>
    </location>
</feature>
<dbReference type="Gene3D" id="2.30.29.30">
    <property type="entry name" value="Pleckstrin-homology domain (PH domain)/Phosphotyrosine-binding domain (PTB)"/>
    <property type="match status" value="1"/>
</dbReference>
<evidence type="ECO:0008006" key="9">
    <source>
        <dbReference type="Google" id="ProtNLM"/>
    </source>
</evidence>
<dbReference type="SUPFAM" id="SSF50729">
    <property type="entry name" value="PH domain-like"/>
    <property type="match status" value="1"/>
</dbReference>
<feature type="region of interest" description="Disordered" evidence="4">
    <location>
        <begin position="1"/>
        <end position="78"/>
    </location>
</feature>
<feature type="region of interest" description="Disordered" evidence="4">
    <location>
        <begin position="1908"/>
        <end position="1928"/>
    </location>
</feature>
<protein>
    <recommendedName>
        <fullName evidence="9">BEACH domain-containing protein C2</fullName>
    </recommendedName>
</protein>
<dbReference type="SUPFAM" id="SSF49899">
    <property type="entry name" value="Concanavalin A-like lectins/glucanases"/>
    <property type="match status" value="1"/>
</dbReference>
<evidence type="ECO:0000313" key="7">
    <source>
        <dbReference type="EMBL" id="CAD6260044.1"/>
    </source>
</evidence>
<dbReference type="PANTHER" id="PTHR13743:SF157">
    <property type="entry name" value="BEACH DOMAIN-CONTAINING PROTEIN C2"/>
    <property type="match status" value="1"/>
</dbReference>
<dbReference type="InterPro" id="IPR023362">
    <property type="entry name" value="PH-BEACH_dom"/>
</dbReference>
<reference evidence="7" key="1">
    <citation type="submission" date="2020-10" db="EMBL/GenBank/DDBJ databases">
        <authorList>
            <person name="Han B."/>
            <person name="Lu T."/>
            <person name="Zhao Q."/>
            <person name="Huang X."/>
            <person name="Zhao Y."/>
        </authorList>
    </citation>
    <scope>NUCLEOTIDE SEQUENCE</scope>
</reference>
<dbReference type="SMART" id="SM01026">
    <property type="entry name" value="Beach"/>
    <property type="match status" value="1"/>
</dbReference>
<feature type="domain" description="BEACH-type PH" evidence="6">
    <location>
        <begin position="2008"/>
        <end position="2119"/>
    </location>
</feature>
<dbReference type="FunFam" id="1.10.1540.10:FF:000001">
    <property type="entry name" value="neurobeachin isoform X1"/>
    <property type="match status" value="1"/>
</dbReference>
<dbReference type="InterPro" id="IPR036322">
    <property type="entry name" value="WD40_repeat_dom_sf"/>
</dbReference>
<evidence type="ECO:0000256" key="1">
    <source>
        <dbReference type="ARBA" id="ARBA00022574"/>
    </source>
</evidence>
<dbReference type="Pfam" id="PF15787">
    <property type="entry name" value="DUF4704"/>
    <property type="match status" value="2"/>
</dbReference>
<evidence type="ECO:0000256" key="4">
    <source>
        <dbReference type="SAM" id="MobiDB-lite"/>
    </source>
</evidence>
<evidence type="ECO:0000256" key="2">
    <source>
        <dbReference type="ARBA" id="ARBA00022737"/>
    </source>
</evidence>
<dbReference type="InterPro" id="IPR050865">
    <property type="entry name" value="BEACH_Domain"/>
</dbReference>
<evidence type="ECO:0000259" key="5">
    <source>
        <dbReference type="PROSITE" id="PS50197"/>
    </source>
</evidence>
<dbReference type="PANTHER" id="PTHR13743">
    <property type="entry name" value="BEIGE/BEACH-RELATED"/>
    <property type="match status" value="1"/>
</dbReference>
<feature type="compositionally biased region" description="Low complexity" evidence="4">
    <location>
        <begin position="2630"/>
        <end position="2644"/>
    </location>
</feature>
<dbReference type="Pfam" id="PF02138">
    <property type="entry name" value="Beach"/>
    <property type="match status" value="1"/>
</dbReference>
<evidence type="ECO:0000313" key="8">
    <source>
        <dbReference type="Proteomes" id="UP000604825"/>
    </source>
</evidence>
<feature type="compositionally biased region" description="Basic and acidic residues" evidence="4">
    <location>
        <begin position="886"/>
        <end position="918"/>
    </location>
</feature>
<feature type="compositionally biased region" description="Polar residues" evidence="4">
    <location>
        <begin position="1967"/>
        <end position="1984"/>
    </location>
</feature>
<feature type="region of interest" description="Disordered" evidence="4">
    <location>
        <begin position="2614"/>
        <end position="2651"/>
    </location>
</feature>
<evidence type="ECO:0000256" key="3">
    <source>
        <dbReference type="PROSITE-ProRule" id="PRU00221"/>
    </source>
</evidence>
<keyword evidence="1 3" id="KW-0853">WD repeat</keyword>
<dbReference type="Pfam" id="PF20426">
    <property type="entry name" value="NBCH_WD40"/>
    <property type="match status" value="1"/>
</dbReference>
<feature type="repeat" description="WD" evidence="3">
    <location>
        <begin position="2577"/>
        <end position="2618"/>
    </location>
</feature>
<dbReference type="Proteomes" id="UP000604825">
    <property type="component" value="Unassembled WGS sequence"/>
</dbReference>
<dbReference type="PROSITE" id="PS50082">
    <property type="entry name" value="WD_REPEATS_2"/>
    <property type="match status" value="1"/>
</dbReference>
<name>A0A811QUW9_9POAL</name>
<gene>
    <name evidence="7" type="ORF">NCGR_LOCUS43480</name>
</gene>
<comment type="caution">
    <text evidence="7">The sequence shown here is derived from an EMBL/GenBank/DDBJ whole genome shotgun (WGS) entry which is preliminary data.</text>
</comment>
<dbReference type="InterPro" id="IPR031570">
    <property type="entry name" value="NBEA/BDCP_DUF4704"/>
</dbReference>
<dbReference type="Pfam" id="PF14844">
    <property type="entry name" value="PH_BEACH"/>
    <property type="match status" value="1"/>
</dbReference>
<dbReference type="OrthoDB" id="26681at2759"/>
<feature type="region of interest" description="Disordered" evidence="4">
    <location>
        <begin position="1949"/>
        <end position="1984"/>
    </location>
</feature>
<dbReference type="SMART" id="SM00320">
    <property type="entry name" value="WD40"/>
    <property type="match status" value="3"/>
</dbReference>
<dbReference type="PROSITE" id="PS50294">
    <property type="entry name" value="WD_REPEATS_REGION"/>
    <property type="match status" value="1"/>
</dbReference>
<dbReference type="InterPro" id="IPR000409">
    <property type="entry name" value="BEACH_dom"/>
</dbReference>
<evidence type="ECO:0000259" key="6">
    <source>
        <dbReference type="PROSITE" id="PS51783"/>
    </source>
</evidence>
<dbReference type="InterPro" id="IPR001680">
    <property type="entry name" value="WD40_rpt"/>
</dbReference>
<feature type="region of interest" description="Disordered" evidence="4">
    <location>
        <begin position="872"/>
        <end position="918"/>
    </location>
</feature>
<dbReference type="SUPFAM" id="SSF50978">
    <property type="entry name" value="WD40 repeat-like"/>
    <property type="match status" value="1"/>
</dbReference>
<dbReference type="PROSITE" id="PS50197">
    <property type="entry name" value="BEACH"/>
    <property type="match status" value="1"/>
</dbReference>
<dbReference type="CDD" id="cd06071">
    <property type="entry name" value="Beach"/>
    <property type="match status" value="1"/>
</dbReference>
<feature type="domain" description="BEACH" evidence="5">
    <location>
        <begin position="2134"/>
        <end position="2423"/>
    </location>
</feature>
<feature type="compositionally biased region" description="Acidic residues" evidence="4">
    <location>
        <begin position="31"/>
        <end position="45"/>
    </location>
</feature>
<dbReference type="SUPFAM" id="SSF81837">
    <property type="entry name" value="BEACH domain"/>
    <property type="match status" value="1"/>
</dbReference>
<organism evidence="7 8">
    <name type="scientific">Miscanthus lutarioriparius</name>
    <dbReference type="NCBI Taxonomy" id="422564"/>
    <lineage>
        <taxon>Eukaryota</taxon>
        <taxon>Viridiplantae</taxon>
        <taxon>Streptophyta</taxon>
        <taxon>Embryophyta</taxon>
        <taxon>Tracheophyta</taxon>
        <taxon>Spermatophyta</taxon>
        <taxon>Magnoliopsida</taxon>
        <taxon>Liliopsida</taxon>
        <taxon>Poales</taxon>
        <taxon>Poaceae</taxon>
        <taxon>PACMAD clade</taxon>
        <taxon>Panicoideae</taxon>
        <taxon>Andropogonodae</taxon>
        <taxon>Andropogoneae</taxon>
        <taxon>Saccharinae</taxon>
        <taxon>Miscanthus</taxon>
    </lineage>
</organism>
<dbReference type="Gene3D" id="2.130.10.10">
    <property type="entry name" value="YVTN repeat-like/Quinoprotein amine dehydrogenase"/>
    <property type="match status" value="1"/>
</dbReference>
<dbReference type="CDD" id="cd01201">
    <property type="entry name" value="PH_BEACH"/>
    <property type="match status" value="1"/>
</dbReference>
<dbReference type="InterPro" id="IPR046851">
    <property type="entry name" value="NBCH_WD40"/>
</dbReference>
<dbReference type="EMBL" id="CAJGYO010000011">
    <property type="protein sequence ID" value="CAD6260044.1"/>
    <property type="molecule type" value="Genomic_DNA"/>
</dbReference>
<keyword evidence="2" id="KW-0677">Repeat</keyword>
<dbReference type="InterPro" id="IPR036372">
    <property type="entry name" value="BEACH_dom_sf"/>
</dbReference>
<dbReference type="InterPro" id="IPR013320">
    <property type="entry name" value="ConA-like_dom_sf"/>
</dbReference>
<accession>A0A811QUW9</accession>
<dbReference type="InterPro" id="IPR015943">
    <property type="entry name" value="WD40/YVTN_repeat-like_dom_sf"/>
</dbReference>
<proteinExistence type="predicted"/>
<dbReference type="PROSITE" id="PS51783">
    <property type="entry name" value="PH_BEACH"/>
    <property type="match status" value="1"/>
</dbReference>
<dbReference type="Gene3D" id="1.10.1540.10">
    <property type="entry name" value="BEACH domain"/>
    <property type="match status" value="1"/>
</dbReference>
<sequence>MAEDARELSDSSPAPPREEGSDEQFAAVPLGDEEGVVEVEEEEASDPGMSTSTPATPYEPSPRPRRRPRPPGVPADAPQEVVRAVEEAIAGGADLLHEVVSQEQGELAHSVVDVLLGTMGGADEAGDATGTGAPPTVMISSRAAVVAAELLPHLPEDDEPSPRTRAASGLHAALRACTRNRAMCSSAGLLATLLASAEKLFVEMDQGSRWDGTPLLQCIQMLGGHSLSVKDLHSWLDLVRKALGTSWATPLMLALEKAMGSVEAKGPAVTFEFDGESSGLLGPGDSRWPFLNGYVFATWIYIESFSDTLSTATAAAAIAAAAAATSGKSSAMSAAAAASALAGEGTTHMPRLFSFLSSDNQGVEAYFHGQFLVVESVGGRGKKSSLHFTYAFKPQCWYFVGLEHTNKHSLLGKGDSELRLYVDGSLYESRPFEFPRISKPLAFCCIGTNPPPTIAGLQRRRRQCPLFAEMGPVYIFKEPVGPDRMRRLASRGGDTLPSFGNGAGLPWKATNDHIKSMAEESFTLNNEIGGSLHLLYHPSLLTGRFCPDASPSGSSGTHRRPAEVLGLVHVSSRVRPAESLWALAYGGPMALLPLTIGNVHVDSLEPTPGDLPSSLATVSLSAPVFRIISQAIQHPGNNEELCRTFAPELLSRVLHYLLRALSKLESGEEALTDEELVAAIVSLCQSQRNNHELKVQLFSSLLLDLNLWSSCSYGLQKKLLSSLADMVFTESACMRDAKAMQMLLDGCRRCYWVIQEPDSIDNFALTGTKRSLGEVNALVDELLVVIELLLGAASSTAAADDVRCLIGFIVDCPQPNQVARVLHLIYRLIVQPNISRANLFSQSFITSGGVEALLVLLQREAKAGNKNILNHSGANFSENNVPKDGSSNRKADSADTRSQVDETQSAERHETVFHEEAAEHEATNANDMLDSNIGSKVTGSENGLLKNLGGISFSITSDNVRNNVYNVDKGDGIVVGIIHILGALVGSGHLKFDSGAGSPNIPGGNQTTLNEEGNTMSEDKVSLLLFALQKAFQAAQRRLMTANVYMALISAAINVSSADESLNLYDSGHRFEHIKLLLVLLRSLPYASRAFQARAIQDLLFLACSHLDNRTTMTSIAEWPEWILEVLISNHEMGTKKNADGVSIGEIEDLIHNFLIIMLEHSMRQKDGWKDVEATIHCAEWLSMVGGSSTGDQRIRREESLPIFKRRLLGDLLDFSARELQVQTEVIAAAAAGVAAEGLSPEEAKVQAENAAHLSVALAENAIVILMLVEDHLRSQGQHFCTSLTGDSITSSTAMASLAASRSNSLGTAGKEPMAAGASRRASLSSDAGGLPLDLLTSMADSNGQISAAVMERLTAATAAEPYESVKHAFVSYGSCIADLGESWKYRSRLWYGVGIPPKSDIFGGGGSSWESWKSVLEKDSNGIWVEFSLVKKSVAVLQALLLDESGLGGGLGIGGGSGPGMGVMTALYQLLDSDQPFLCMLRMVLVSMREDDNGEGDAFTKDVSIKDVVSEGMDHQAGSMMPFDGNSYSSPRKPRSALLWSVLGPILNMPITESKRQRVLVASSILYSEVWHAIGRDRKPLRKQYIELILPPFIAILRRWRPLLAGIHELTSSDGQNPLIADDRALAADALPIEAALLMVSPGWAAAFASPPVAMALAMMAAGASGTETRTPPRNTLNRRDTALPERKAAAKLQAFSSFQMPLETAANKPGSTPKDKAAAKAAALAAARDLERTAKIGSRRGLSAVAMATSGQRRSSGDIERAKRWNTSEAMSAAWVECLQSTDSKSVAGRDFSALSYKYVAVLVSCLALARNLQRAEMERQTLVDVLIRHRASTGLRAWRHLLHCLTEMGRLYGPFEHLCTPVHVFWKLDFTESSSRMRRFMKRNYKGCDHLGAAADYEDRKLLSTSAQSNEHNSEDANSSLTSTLPSSASAIMADAMSMDDRNVENEQLETDTTRSSVDDDQLQHSSAADQQSVKGSIGSRSSDICADRNLVRSTVLAPSYVPSEADERIIVELPSLMVRPLKVVRGTFQVTSKRINFIIVECSNDSNIDDAASTSGQCDQQDKDRSWLISSLHQIYSRRYLLRRSALELFMVDRSNFFFDFGDIDARKNAYRAIVHTKPPNLNDIFLATQRAEQILKRTQLMERWANWEISNFEYLMELNTLAGRSYNDITQYPVFPWVVADYKSRVLNLDDPSSYRDLSKPIGALNPERLKKFQERYSTFEDPIIPKFHYGSHYSSAGTVLYYLFRVEPFTTLSIQLQGGKFDHADRMFSDLSGTWDSVLEDMSDVKELVPEMFYLPEVFTNINGIDFGTTQLGGKLDSVELPPWAENHVDFVHKHRKALESEHVSAHLHEWIDLIFGYKQRGKEAIMANNVFFYITYEGTVDIDKITDPVERRATQDQIAYFGQTPSQLLTVPHMKRKPLAEVLQLQTIFRNPSELKSYVLPHPDRCNVPASAMLVSNDSIVVVDVNAPAAHVALHQWQPNTPDGQGTPFLFHHGRNSTNSTSGALMRIFKGSASSAEDFGFPRAIAFAASAIRSSAVVAVTCDKEIITGGHVDGSLKLISPDGAKTIETASGHIAPVTCLALSPDSNYLVTGSRDTTVILWRIHQTGSSHKKNAQDPPPTTPTTPRSPLSGSTSSLSETKRRRVEGPMHVMRGHLGEVTCCSVSPDLGLVASSSNATGVLLHSLRTGRLIRRLDVAEAHAICLSSQGIILVWNETKKTLSTFTVNGLPIATSVLLPFSGQVSCIDVSTDGHFALIGTSLFNNYKCDSSTETGDHELGPNGTDDVSKNSEQSETEQAVHMPSICFVDLHKLKVFHTLKLAKGQDITAIALNKENTNLLVSTADKQLIVFTDPAITLNFLPNRVGNIVVELEGSGSDAAAWLGR</sequence>
<keyword evidence="8" id="KW-1185">Reference proteome</keyword>
<dbReference type="InterPro" id="IPR011993">
    <property type="entry name" value="PH-like_dom_sf"/>
</dbReference>